<dbReference type="EMBL" id="JAMTCP010000002">
    <property type="protein sequence ID" value="MCP2256790.1"/>
    <property type="molecule type" value="Genomic_DNA"/>
</dbReference>
<sequence>MAVQKRGKASVSPGRWRHEVAVLACDLVSPGGPGTTRRQRHAGVDTRRPPGRPRPVVAPMARRPAPCRPRRTSQVWTVLALACASGVAVLLLWWGGSERRDPLPERTGAVVVVPGESVMDVARRAAPRRDPDAVARRIRELNAVDGVAVAPGQTLVVPVDH</sequence>
<dbReference type="RefSeq" id="WP_253667772.1">
    <property type="nucleotide sequence ID" value="NZ_JAMTCP010000002.1"/>
</dbReference>
<feature type="region of interest" description="Disordered" evidence="1">
    <location>
        <begin position="27"/>
        <end position="69"/>
    </location>
</feature>
<keyword evidence="4" id="KW-1185">Reference proteome</keyword>
<evidence type="ECO:0008006" key="5">
    <source>
        <dbReference type="Google" id="ProtNLM"/>
    </source>
</evidence>
<gene>
    <name evidence="3" type="ORF">LX15_000473</name>
</gene>
<feature type="compositionally biased region" description="Low complexity" evidence="1">
    <location>
        <begin position="54"/>
        <end position="64"/>
    </location>
</feature>
<keyword evidence="2" id="KW-0812">Transmembrane</keyword>
<comment type="caution">
    <text evidence="3">The sequence shown here is derived from an EMBL/GenBank/DDBJ whole genome shotgun (WGS) entry which is preliminary data.</text>
</comment>
<accession>A0ABT1HMQ9</accession>
<reference evidence="3 4" key="1">
    <citation type="submission" date="2022-06" db="EMBL/GenBank/DDBJ databases">
        <title>Genomic Encyclopedia of Archaeal and Bacterial Type Strains, Phase II (KMG-II): from individual species to whole genera.</title>
        <authorList>
            <person name="Goeker M."/>
        </authorList>
    </citation>
    <scope>NUCLEOTIDE SEQUENCE [LARGE SCALE GENOMIC DNA]</scope>
    <source>
        <strain evidence="3 4">DSM 40477</strain>
    </source>
</reference>
<keyword evidence="2" id="KW-1133">Transmembrane helix</keyword>
<name>A0ABT1HMQ9_STRSD</name>
<evidence type="ECO:0000256" key="2">
    <source>
        <dbReference type="SAM" id="Phobius"/>
    </source>
</evidence>
<feature type="transmembrane region" description="Helical" evidence="2">
    <location>
        <begin position="75"/>
        <end position="96"/>
    </location>
</feature>
<evidence type="ECO:0000256" key="1">
    <source>
        <dbReference type="SAM" id="MobiDB-lite"/>
    </source>
</evidence>
<dbReference type="Proteomes" id="UP001205311">
    <property type="component" value="Unassembled WGS sequence"/>
</dbReference>
<protein>
    <recommendedName>
        <fullName evidence="5">LysM domain-containing protein</fullName>
    </recommendedName>
</protein>
<keyword evidence="2" id="KW-0472">Membrane</keyword>
<evidence type="ECO:0000313" key="4">
    <source>
        <dbReference type="Proteomes" id="UP001205311"/>
    </source>
</evidence>
<organism evidence="3 4">
    <name type="scientific">Streptoalloteichus tenebrarius (strain ATCC 17920 / DSM 40477 / JCM 4838 / CBS 697.72 / NBRC 16177 / NCIMB 11028 / NRRL B-12390 / A12253. 1 / ISP 5477)</name>
    <name type="common">Streptomyces tenebrarius</name>
    <dbReference type="NCBI Taxonomy" id="1933"/>
    <lineage>
        <taxon>Bacteria</taxon>
        <taxon>Bacillati</taxon>
        <taxon>Actinomycetota</taxon>
        <taxon>Actinomycetes</taxon>
        <taxon>Pseudonocardiales</taxon>
        <taxon>Pseudonocardiaceae</taxon>
        <taxon>Streptoalloteichus</taxon>
    </lineage>
</organism>
<proteinExistence type="predicted"/>
<evidence type="ECO:0000313" key="3">
    <source>
        <dbReference type="EMBL" id="MCP2256790.1"/>
    </source>
</evidence>